<accession>A0A6G1JB32</accession>
<feature type="non-terminal residue" evidence="1">
    <location>
        <position position="66"/>
    </location>
</feature>
<protein>
    <submittedName>
        <fullName evidence="1">Uncharacterized protein</fullName>
    </submittedName>
</protein>
<gene>
    <name evidence="1" type="ORF">K458DRAFT_258769</name>
</gene>
<organism evidence="1 2">
    <name type="scientific">Lentithecium fluviatile CBS 122367</name>
    <dbReference type="NCBI Taxonomy" id="1168545"/>
    <lineage>
        <taxon>Eukaryota</taxon>
        <taxon>Fungi</taxon>
        <taxon>Dikarya</taxon>
        <taxon>Ascomycota</taxon>
        <taxon>Pezizomycotina</taxon>
        <taxon>Dothideomycetes</taxon>
        <taxon>Pleosporomycetidae</taxon>
        <taxon>Pleosporales</taxon>
        <taxon>Massarineae</taxon>
        <taxon>Lentitheciaceae</taxon>
        <taxon>Lentithecium</taxon>
    </lineage>
</organism>
<dbReference type="AlphaFoldDB" id="A0A6G1JB32"/>
<evidence type="ECO:0000313" key="1">
    <source>
        <dbReference type="EMBL" id="KAF2687742.1"/>
    </source>
</evidence>
<sequence>DTTKACIEESGDLWVLRYINHEAILDRADTSEPPSQCPMLFRKLNFVRDLQPLRSGFQANKGLNAS</sequence>
<proteinExistence type="predicted"/>
<reference evidence="1" key="1">
    <citation type="journal article" date="2020" name="Stud. Mycol.">
        <title>101 Dothideomycetes genomes: a test case for predicting lifestyles and emergence of pathogens.</title>
        <authorList>
            <person name="Haridas S."/>
            <person name="Albert R."/>
            <person name="Binder M."/>
            <person name="Bloem J."/>
            <person name="Labutti K."/>
            <person name="Salamov A."/>
            <person name="Andreopoulos B."/>
            <person name="Baker S."/>
            <person name="Barry K."/>
            <person name="Bills G."/>
            <person name="Bluhm B."/>
            <person name="Cannon C."/>
            <person name="Castanera R."/>
            <person name="Culley D."/>
            <person name="Daum C."/>
            <person name="Ezra D."/>
            <person name="Gonzalez J."/>
            <person name="Henrissat B."/>
            <person name="Kuo A."/>
            <person name="Liang C."/>
            <person name="Lipzen A."/>
            <person name="Lutzoni F."/>
            <person name="Magnuson J."/>
            <person name="Mondo S."/>
            <person name="Nolan M."/>
            <person name="Ohm R."/>
            <person name="Pangilinan J."/>
            <person name="Park H.-J."/>
            <person name="Ramirez L."/>
            <person name="Alfaro M."/>
            <person name="Sun H."/>
            <person name="Tritt A."/>
            <person name="Yoshinaga Y."/>
            <person name="Zwiers L.-H."/>
            <person name="Turgeon B."/>
            <person name="Goodwin S."/>
            <person name="Spatafora J."/>
            <person name="Crous P."/>
            <person name="Grigoriev I."/>
        </authorList>
    </citation>
    <scope>NUCLEOTIDE SEQUENCE</scope>
    <source>
        <strain evidence="1">CBS 122367</strain>
    </source>
</reference>
<name>A0A6G1JB32_9PLEO</name>
<feature type="non-terminal residue" evidence="1">
    <location>
        <position position="1"/>
    </location>
</feature>
<evidence type="ECO:0000313" key="2">
    <source>
        <dbReference type="Proteomes" id="UP000799291"/>
    </source>
</evidence>
<keyword evidence="2" id="KW-1185">Reference proteome</keyword>
<dbReference type="Proteomes" id="UP000799291">
    <property type="component" value="Unassembled WGS sequence"/>
</dbReference>
<dbReference type="EMBL" id="MU005574">
    <property type="protein sequence ID" value="KAF2687742.1"/>
    <property type="molecule type" value="Genomic_DNA"/>
</dbReference>